<dbReference type="PROSITE" id="PS00636">
    <property type="entry name" value="DNAJ_1"/>
    <property type="match status" value="1"/>
</dbReference>
<dbReference type="Proteomes" id="UP000326759">
    <property type="component" value="Unassembled WGS sequence"/>
</dbReference>
<dbReference type="PRINTS" id="PR00625">
    <property type="entry name" value="JDOMAIN"/>
</dbReference>
<evidence type="ECO:0000256" key="6">
    <source>
        <dbReference type="SAM" id="MobiDB-lite"/>
    </source>
</evidence>
<dbReference type="OrthoDB" id="442087at2759"/>
<comment type="subcellular location">
    <subcellularLocation>
        <location evidence="1">Endoplasmic reticulum membrane</location>
        <topology evidence="1">Single-pass membrane protein</topology>
    </subcellularLocation>
</comment>
<keyword evidence="5" id="KW-0472">Membrane</keyword>
<evidence type="ECO:0000256" key="1">
    <source>
        <dbReference type="ARBA" id="ARBA00004389"/>
    </source>
</evidence>
<gene>
    <name evidence="8" type="primary">Dnajb14</name>
    <name evidence="8" type="ORF">Anas_06233</name>
</gene>
<feature type="domain" description="J" evidence="7">
    <location>
        <begin position="101"/>
        <end position="165"/>
    </location>
</feature>
<reference evidence="8 9" key="1">
    <citation type="journal article" date="2019" name="PLoS Biol.">
        <title>Sex chromosomes control vertical transmission of feminizing Wolbachia symbionts in an isopod.</title>
        <authorList>
            <person name="Becking T."/>
            <person name="Chebbi M.A."/>
            <person name="Giraud I."/>
            <person name="Moumen B."/>
            <person name="Laverre T."/>
            <person name="Caubet Y."/>
            <person name="Peccoud J."/>
            <person name="Gilbert C."/>
            <person name="Cordaux R."/>
        </authorList>
    </citation>
    <scope>NUCLEOTIDE SEQUENCE [LARGE SCALE GENOMIC DNA]</scope>
    <source>
        <strain evidence="8">ANa2</strain>
        <tissue evidence="8">Whole body excluding digestive tract and cuticle</tissue>
    </source>
</reference>
<dbReference type="SMART" id="SM00271">
    <property type="entry name" value="DnaJ"/>
    <property type="match status" value="1"/>
</dbReference>
<evidence type="ECO:0000256" key="5">
    <source>
        <dbReference type="ARBA" id="ARBA00023136"/>
    </source>
</evidence>
<dbReference type="InterPro" id="IPR018253">
    <property type="entry name" value="DnaJ_domain_CS"/>
</dbReference>
<dbReference type="Pfam" id="PF00226">
    <property type="entry name" value="DnaJ"/>
    <property type="match status" value="1"/>
</dbReference>
<keyword evidence="3" id="KW-0256">Endoplasmic reticulum</keyword>
<dbReference type="GO" id="GO:0005789">
    <property type="term" value="C:endoplasmic reticulum membrane"/>
    <property type="evidence" value="ECO:0007669"/>
    <property type="project" value="UniProtKB-SubCell"/>
</dbReference>
<dbReference type="AlphaFoldDB" id="A0A5N5SW85"/>
<evidence type="ECO:0000256" key="3">
    <source>
        <dbReference type="ARBA" id="ARBA00022824"/>
    </source>
</evidence>
<comment type="caution">
    <text evidence="8">The sequence shown here is derived from an EMBL/GenBank/DDBJ whole genome shotgun (WGS) entry which is preliminary data.</text>
</comment>
<keyword evidence="2" id="KW-0812">Transmembrane</keyword>
<organism evidence="8 9">
    <name type="scientific">Armadillidium nasatum</name>
    <dbReference type="NCBI Taxonomy" id="96803"/>
    <lineage>
        <taxon>Eukaryota</taxon>
        <taxon>Metazoa</taxon>
        <taxon>Ecdysozoa</taxon>
        <taxon>Arthropoda</taxon>
        <taxon>Crustacea</taxon>
        <taxon>Multicrustacea</taxon>
        <taxon>Malacostraca</taxon>
        <taxon>Eumalacostraca</taxon>
        <taxon>Peracarida</taxon>
        <taxon>Isopoda</taxon>
        <taxon>Oniscidea</taxon>
        <taxon>Crinocheta</taxon>
        <taxon>Armadillidiidae</taxon>
        <taxon>Armadillidium</taxon>
    </lineage>
</organism>
<dbReference type="GO" id="GO:0071218">
    <property type="term" value="P:cellular response to misfolded protein"/>
    <property type="evidence" value="ECO:0007669"/>
    <property type="project" value="TreeGrafter"/>
</dbReference>
<keyword evidence="4" id="KW-1133">Transmembrane helix</keyword>
<dbReference type="InterPro" id="IPR051100">
    <property type="entry name" value="DnaJ_subfamily_B/C"/>
</dbReference>
<evidence type="ECO:0000313" key="9">
    <source>
        <dbReference type="Proteomes" id="UP000326759"/>
    </source>
</evidence>
<dbReference type="InterPro" id="IPR001623">
    <property type="entry name" value="DnaJ_domain"/>
</dbReference>
<dbReference type="CDD" id="cd06257">
    <property type="entry name" value="DnaJ"/>
    <property type="match status" value="1"/>
</dbReference>
<sequence>MVHEGNRDEADKCFALARENFNSGNRDKALKFALKAQKLFPTQKCNDFIELLNRLNATSEPQSNGSAEGAGREGSRSRRNSNENIRQRSTDTALIIKKCKDYYEILGVTKEATDSDLKKSYRKLALQFHPDKNKAPGADEAFKAVGNAFAVLSDPEKRKQYDLYGPEESSTQNHRSYSHHDYTRGYEGDVTAEELFNMFFGGSYPGGSVYVRRNGRWERSRTGHPRTTTHHHHETSHADQSSLSVFLQLMPLLLILLLSLFSSLLSSDPIYSLSPTSKYTMQRTTHNLGINYYVKQDFASEYQGSIRRLESQVEDDYINTLKNGCYKERNYKENMIWRARSFGDAHLYRKAQDLRTPSCDTLHELYS</sequence>
<dbReference type="Gene3D" id="1.10.287.110">
    <property type="entry name" value="DnaJ domain"/>
    <property type="match status" value="1"/>
</dbReference>
<evidence type="ECO:0000259" key="7">
    <source>
        <dbReference type="PROSITE" id="PS50076"/>
    </source>
</evidence>
<dbReference type="Pfam" id="PF09320">
    <property type="entry name" value="DUF1977"/>
    <property type="match status" value="1"/>
</dbReference>
<dbReference type="GO" id="GO:0030544">
    <property type="term" value="F:Hsp70 protein binding"/>
    <property type="evidence" value="ECO:0007669"/>
    <property type="project" value="TreeGrafter"/>
</dbReference>
<dbReference type="EMBL" id="SEYY01019419">
    <property type="protein sequence ID" value="KAB7498282.1"/>
    <property type="molecule type" value="Genomic_DNA"/>
</dbReference>
<evidence type="ECO:0000256" key="2">
    <source>
        <dbReference type="ARBA" id="ARBA00022692"/>
    </source>
</evidence>
<dbReference type="PROSITE" id="PS50076">
    <property type="entry name" value="DNAJ_2"/>
    <property type="match status" value="1"/>
</dbReference>
<proteinExistence type="predicted"/>
<dbReference type="FunFam" id="1.10.287.110:FF:000103">
    <property type="entry name" value="DnaJ subfamily B member"/>
    <property type="match status" value="1"/>
</dbReference>
<dbReference type="PANTHER" id="PTHR43908:SF3">
    <property type="entry name" value="AT29763P-RELATED"/>
    <property type="match status" value="1"/>
</dbReference>
<dbReference type="SUPFAM" id="SSF46565">
    <property type="entry name" value="Chaperone J-domain"/>
    <property type="match status" value="1"/>
</dbReference>
<dbReference type="PANTHER" id="PTHR43908">
    <property type="entry name" value="AT29763P-RELATED"/>
    <property type="match status" value="1"/>
</dbReference>
<accession>A0A5N5SW85</accession>
<feature type="region of interest" description="Disordered" evidence="6">
    <location>
        <begin position="59"/>
        <end position="88"/>
    </location>
</feature>
<name>A0A5N5SW85_9CRUS</name>
<dbReference type="InterPro" id="IPR036869">
    <property type="entry name" value="J_dom_sf"/>
</dbReference>
<protein>
    <submittedName>
        <fullName evidence="8">DnaJ-like protein subfamily B member 14</fullName>
    </submittedName>
</protein>
<dbReference type="InterPro" id="IPR015399">
    <property type="entry name" value="DUF1977_DnaJ-like"/>
</dbReference>
<keyword evidence="9" id="KW-1185">Reference proteome</keyword>
<evidence type="ECO:0000256" key="4">
    <source>
        <dbReference type="ARBA" id="ARBA00022989"/>
    </source>
</evidence>
<evidence type="ECO:0000313" key="8">
    <source>
        <dbReference type="EMBL" id="KAB7498282.1"/>
    </source>
</evidence>